<reference evidence="7" key="1">
    <citation type="submission" date="2016-11" db="EMBL/GenBank/DDBJ databases">
        <authorList>
            <person name="Varghese N."/>
            <person name="Submissions S."/>
        </authorList>
    </citation>
    <scope>NUCLEOTIDE SEQUENCE [LARGE SCALE GENOMIC DNA]</scope>
    <source>
        <strain evidence="7">GAS401</strain>
    </source>
</reference>
<keyword evidence="7" id="KW-1185">Reference proteome</keyword>
<proteinExistence type="predicted"/>
<dbReference type="Proteomes" id="UP000184096">
    <property type="component" value="Chromosome I"/>
</dbReference>
<dbReference type="InterPro" id="IPR001647">
    <property type="entry name" value="HTH_TetR"/>
</dbReference>
<feature type="domain" description="HTH tetR-type" evidence="5">
    <location>
        <begin position="3"/>
        <end position="63"/>
    </location>
</feature>
<evidence type="ECO:0000256" key="1">
    <source>
        <dbReference type="ARBA" id="ARBA00023015"/>
    </source>
</evidence>
<organism evidence="6 7">
    <name type="scientific">Bradyrhizobium erythrophlei</name>
    <dbReference type="NCBI Taxonomy" id="1437360"/>
    <lineage>
        <taxon>Bacteria</taxon>
        <taxon>Pseudomonadati</taxon>
        <taxon>Pseudomonadota</taxon>
        <taxon>Alphaproteobacteria</taxon>
        <taxon>Hyphomicrobiales</taxon>
        <taxon>Nitrobacteraceae</taxon>
        <taxon>Bradyrhizobium</taxon>
    </lineage>
</organism>
<dbReference type="InterPro" id="IPR054156">
    <property type="entry name" value="YxaF_TetR_C"/>
</dbReference>
<keyword evidence="1" id="KW-0805">Transcription regulation</keyword>
<dbReference type="Gene3D" id="1.10.357.10">
    <property type="entry name" value="Tetracycline Repressor, domain 2"/>
    <property type="match status" value="1"/>
</dbReference>
<sequence>MPANVKQTMIERTAVLLAKKGLQGASFSEILEASGAPRGSLYHHFPGGKDELVLAALEHAGSQALGVLDRLSGKSARDVAEGFLSLWRSVLARSDFSAGCAVVAVTVAAESEDLRLRAANILRGWREKLAALFAESGIPRKKARALAASLVAACEGAVILARAERTFEPFDLVAAEQLAMVEAAAKSAS</sequence>
<dbReference type="InterPro" id="IPR009057">
    <property type="entry name" value="Homeodomain-like_sf"/>
</dbReference>
<evidence type="ECO:0000259" key="5">
    <source>
        <dbReference type="PROSITE" id="PS50977"/>
    </source>
</evidence>
<evidence type="ECO:0000313" key="7">
    <source>
        <dbReference type="Proteomes" id="UP000184096"/>
    </source>
</evidence>
<dbReference type="PANTHER" id="PTHR47506">
    <property type="entry name" value="TRANSCRIPTIONAL REGULATORY PROTEIN"/>
    <property type="match status" value="1"/>
</dbReference>
<protein>
    <submittedName>
        <fullName evidence="6">Transcriptional regulator, TetR family</fullName>
    </submittedName>
</protein>
<dbReference type="PANTHER" id="PTHR47506:SF3">
    <property type="entry name" value="HTH-TYPE TRANSCRIPTIONAL REGULATOR LMRA"/>
    <property type="match status" value="1"/>
</dbReference>
<accession>A0A1M7TFY3</accession>
<evidence type="ECO:0000256" key="2">
    <source>
        <dbReference type="ARBA" id="ARBA00023125"/>
    </source>
</evidence>
<evidence type="ECO:0000256" key="3">
    <source>
        <dbReference type="ARBA" id="ARBA00023163"/>
    </source>
</evidence>
<dbReference type="Pfam" id="PF21993">
    <property type="entry name" value="TetR_C_13_2"/>
    <property type="match status" value="1"/>
</dbReference>
<dbReference type="EMBL" id="LT670849">
    <property type="protein sequence ID" value="SHN69679.1"/>
    <property type="molecule type" value="Genomic_DNA"/>
</dbReference>
<dbReference type="RefSeq" id="WP_197685920.1">
    <property type="nucleotide sequence ID" value="NZ_LT670849.1"/>
</dbReference>
<dbReference type="SUPFAM" id="SSF46689">
    <property type="entry name" value="Homeodomain-like"/>
    <property type="match status" value="1"/>
</dbReference>
<dbReference type="GO" id="GO:0003677">
    <property type="term" value="F:DNA binding"/>
    <property type="evidence" value="ECO:0007669"/>
    <property type="project" value="UniProtKB-UniRule"/>
</dbReference>
<keyword evidence="2 4" id="KW-0238">DNA-binding</keyword>
<dbReference type="PROSITE" id="PS50977">
    <property type="entry name" value="HTH_TETR_2"/>
    <property type="match status" value="1"/>
</dbReference>
<name>A0A1M7TFY3_9BRAD</name>
<evidence type="ECO:0000256" key="4">
    <source>
        <dbReference type="PROSITE-ProRule" id="PRU00335"/>
    </source>
</evidence>
<evidence type="ECO:0000313" key="6">
    <source>
        <dbReference type="EMBL" id="SHN69679.1"/>
    </source>
</evidence>
<dbReference type="InterPro" id="IPR036271">
    <property type="entry name" value="Tet_transcr_reg_TetR-rel_C_sf"/>
</dbReference>
<keyword evidence="3" id="KW-0804">Transcription</keyword>
<dbReference type="Pfam" id="PF00440">
    <property type="entry name" value="TetR_N"/>
    <property type="match status" value="1"/>
</dbReference>
<dbReference type="AlphaFoldDB" id="A0A1M7TFY3"/>
<feature type="DNA-binding region" description="H-T-H motif" evidence="4">
    <location>
        <begin position="26"/>
        <end position="45"/>
    </location>
</feature>
<gene>
    <name evidence="6" type="ORF">SAMN05444170_1592</name>
</gene>
<dbReference type="SUPFAM" id="SSF48498">
    <property type="entry name" value="Tetracyclin repressor-like, C-terminal domain"/>
    <property type="match status" value="1"/>
</dbReference>